<dbReference type="PANTHER" id="PTHR42648">
    <property type="entry name" value="TRANSPOSASE, PUTATIVE-RELATED"/>
    <property type="match status" value="1"/>
</dbReference>
<dbReference type="PROSITE" id="PS50994">
    <property type="entry name" value="INTEGRASE"/>
    <property type="match status" value="1"/>
</dbReference>
<feature type="region of interest" description="Disordered" evidence="1">
    <location>
        <begin position="229"/>
        <end position="279"/>
    </location>
</feature>
<dbReference type="Pfam" id="PF25597">
    <property type="entry name" value="SH3_retrovirus"/>
    <property type="match status" value="1"/>
</dbReference>
<dbReference type="GO" id="GO:0015074">
    <property type="term" value="P:DNA integration"/>
    <property type="evidence" value="ECO:0007669"/>
    <property type="project" value="InterPro"/>
</dbReference>
<dbReference type="EMBL" id="RXIC02000021">
    <property type="protein sequence ID" value="KAB1219409.1"/>
    <property type="molecule type" value="Genomic_DNA"/>
</dbReference>
<dbReference type="OrthoDB" id="1938465at2759"/>
<dbReference type="InterPro" id="IPR036397">
    <property type="entry name" value="RNaseH_sf"/>
</dbReference>
<evidence type="ECO:0000313" key="4">
    <source>
        <dbReference type="Proteomes" id="UP000516437"/>
    </source>
</evidence>
<evidence type="ECO:0000259" key="2">
    <source>
        <dbReference type="PROSITE" id="PS50994"/>
    </source>
</evidence>
<reference evidence="3 4" key="1">
    <citation type="journal article" date="2019" name="Plant Biotechnol. J.">
        <title>The red bayberry genome and genetic basis of sex determination.</title>
        <authorList>
            <person name="Jia H.M."/>
            <person name="Jia H.J."/>
            <person name="Cai Q.L."/>
            <person name="Wang Y."/>
            <person name="Zhao H.B."/>
            <person name="Yang W.F."/>
            <person name="Wang G.Y."/>
            <person name="Li Y.H."/>
            <person name="Zhan D.L."/>
            <person name="Shen Y.T."/>
            <person name="Niu Q.F."/>
            <person name="Chang L."/>
            <person name="Qiu J."/>
            <person name="Zhao L."/>
            <person name="Xie H.B."/>
            <person name="Fu W.Y."/>
            <person name="Jin J."/>
            <person name="Li X.W."/>
            <person name="Jiao Y."/>
            <person name="Zhou C.C."/>
            <person name="Tu T."/>
            <person name="Chai C.Y."/>
            <person name="Gao J.L."/>
            <person name="Fan L.J."/>
            <person name="van de Weg E."/>
            <person name="Wang J.Y."/>
            <person name="Gao Z.S."/>
        </authorList>
    </citation>
    <scope>NUCLEOTIDE SEQUENCE [LARGE SCALE GENOMIC DNA]</scope>
    <source>
        <tissue evidence="3">Leaves</tissue>
    </source>
</reference>
<comment type="caution">
    <text evidence="3">The sequence shown here is derived from an EMBL/GenBank/DDBJ whole genome shotgun (WGS) entry which is preliminary data.</text>
</comment>
<accession>A0A6A1W2C8</accession>
<name>A0A6A1W2C8_9ROSI</name>
<dbReference type="PANTHER" id="PTHR42648:SF31">
    <property type="entry name" value="RNA-DIRECTED DNA POLYMERASE"/>
    <property type="match status" value="1"/>
</dbReference>
<organism evidence="3 4">
    <name type="scientific">Morella rubra</name>
    <name type="common">Chinese bayberry</name>
    <dbReference type="NCBI Taxonomy" id="262757"/>
    <lineage>
        <taxon>Eukaryota</taxon>
        <taxon>Viridiplantae</taxon>
        <taxon>Streptophyta</taxon>
        <taxon>Embryophyta</taxon>
        <taxon>Tracheophyta</taxon>
        <taxon>Spermatophyta</taxon>
        <taxon>Magnoliopsida</taxon>
        <taxon>eudicotyledons</taxon>
        <taxon>Gunneridae</taxon>
        <taxon>Pentapetalae</taxon>
        <taxon>rosids</taxon>
        <taxon>fabids</taxon>
        <taxon>Fagales</taxon>
        <taxon>Myricaceae</taxon>
        <taxon>Morella</taxon>
    </lineage>
</organism>
<evidence type="ECO:0000313" key="3">
    <source>
        <dbReference type="EMBL" id="KAB1219409.1"/>
    </source>
</evidence>
<keyword evidence="4" id="KW-1185">Reference proteome</keyword>
<gene>
    <name evidence="3" type="ORF">CJ030_MR3G001108</name>
</gene>
<dbReference type="Gene3D" id="3.30.420.10">
    <property type="entry name" value="Ribonuclease H-like superfamily/Ribonuclease H"/>
    <property type="match status" value="1"/>
</dbReference>
<proteinExistence type="predicted"/>
<evidence type="ECO:0000256" key="1">
    <source>
        <dbReference type="SAM" id="MobiDB-lite"/>
    </source>
</evidence>
<dbReference type="SUPFAM" id="SSF53098">
    <property type="entry name" value="Ribonuclease H-like"/>
    <property type="match status" value="1"/>
</dbReference>
<feature type="domain" description="Integrase catalytic" evidence="2">
    <location>
        <begin position="1"/>
        <end position="121"/>
    </location>
</feature>
<dbReference type="Proteomes" id="UP000516437">
    <property type="component" value="Chromosome 3"/>
</dbReference>
<feature type="compositionally biased region" description="Polar residues" evidence="1">
    <location>
        <begin position="229"/>
        <end position="245"/>
    </location>
</feature>
<sequence>MKLKSETRSLLESFFHIVQTQFNAKIKSIRTDNCAEFDMPDFYKTNGTFHQKSCVATPQQNEMVERKYQHLLNVARALLFQASLPQKFWGDAILTATYLINRTPTPLLDNRSPYEMLFSSPPTYHHLRVFGCLCYALTLKHNRGKFDPRARQCIFVGYPFGIKGYKMYDLKTHSTFLSHDVTFHESIFPFKNSALASDPHFQHTPDIVLPPALPDPYFCLPFPSLSTPQPIDTTTTPSQNPSTLESPPSSPSSSSSPSVEASPMALRRSTRPRQPPGYLTQYHCQLVEHL</sequence>
<dbReference type="InterPro" id="IPR012337">
    <property type="entry name" value="RNaseH-like_sf"/>
</dbReference>
<dbReference type="AlphaFoldDB" id="A0A6A1W2C8"/>
<dbReference type="GO" id="GO:0003676">
    <property type="term" value="F:nucleic acid binding"/>
    <property type="evidence" value="ECO:0007669"/>
    <property type="project" value="InterPro"/>
</dbReference>
<dbReference type="InterPro" id="IPR057670">
    <property type="entry name" value="SH3_retrovirus"/>
</dbReference>
<dbReference type="InterPro" id="IPR001584">
    <property type="entry name" value="Integrase_cat-core"/>
</dbReference>
<protein>
    <submittedName>
        <fullName evidence="3">Retrovirus-related Pol polyprotein from transposon TNT 1-94</fullName>
    </submittedName>
</protein>
<dbReference type="InterPro" id="IPR039537">
    <property type="entry name" value="Retrotran_Ty1/copia-like"/>
</dbReference>